<reference evidence="1 2" key="1">
    <citation type="submission" date="2015-11" db="EMBL/GenBank/DDBJ databases">
        <authorList>
            <consortium name="Pathogen Informatics"/>
        </authorList>
    </citation>
    <scope>NUCLEOTIDE SEQUENCE [LARGE SCALE GENOMIC DNA]</scope>
    <source>
        <strain evidence="1 2">006A-0059</strain>
    </source>
</reference>
<comment type="caution">
    <text evidence="1">The sequence shown here is derived from an EMBL/GenBank/DDBJ whole genome shotgun (WGS) entry which is preliminary data.</text>
</comment>
<proteinExistence type="predicted"/>
<dbReference type="RefSeq" id="WP_059432068.1">
    <property type="nucleotide sequence ID" value="NZ_FAVB01000012.1"/>
</dbReference>
<organism evidence="1 2">
    <name type="scientific">Campylobacter hyointestinalis subsp. hyointestinalis</name>
    <dbReference type="NCBI Taxonomy" id="91352"/>
    <lineage>
        <taxon>Bacteria</taxon>
        <taxon>Pseudomonadati</taxon>
        <taxon>Campylobacterota</taxon>
        <taxon>Epsilonproteobacteria</taxon>
        <taxon>Campylobacterales</taxon>
        <taxon>Campylobacteraceae</taxon>
        <taxon>Campylobacter</taxon>
    </lineage>
</organism>
<keyword evidence="2" id="KW-1185">Reference proteome</keyword>
<protein>
    <submittedName>
        <fullName evidence="1">Uncharacterized protein</fullName>
    </submittedName>
</protein>
<dbReference type="AlphaFoldDB" id="A0A0S4SWB1"/>
<gene>
    <name evidence="1" type="ORF">ERS686654_02170</name>
</gene>
<dbReference type="Proteomes" id="UP000052237">
    <property type="component" value="Unassembled WGS sequence"/>
</dbReference>
<sequence>MKEVCKVVSANLYDKVAPVFKGYSKNPLERIGKNMLLDPLGLDNILDTCDFKFDGNDDERIEKIVQLKVNRLRYELCKLKINKKHILLILKDKQKKYLKSEQKRYRAELEFRQSFK</sequence>
<accession>A0A0S4SWB1</accession>
<dbReference type="EMBL" id="FAVB01000012">
    <property type="protein sequence ID" value="CUU90782.1"/>
    <property type="molecule type" value="Genomic_DNA"/>
</dbReference>
<name>A0A0S4SWB1_CAMHY</name>
<evidence type="ECO:0000313" key="1">
    <source>
        <dbReference type="EMBL" id="CUU90782.1"/>
    </source>
</evidence>
<evidence type="ECO:0000313" key="2">
    <source>
        <dbReference type="Proteomes" id="UP000052237"/>
    </source>
</evidence>